<dbReference type="InterPro" id="IPR024479">
    <property type="entry name" value="DUF3866"/>
</dbReference>
<dbReference type="AlphaFoldDB" id="A0A2I1KV42"/>
<comment type="caution">
    <text evidence="1">The sequence shown here is derived from an EMBL/GenBank/DDBJ whole genome shotgun (WGS) entry which is preliminary data.</text>
</comment>
<evidence type="ECO:0000313" key="1">
    <source>
        <dbReference type="EMBL" id="PKY99479.1"/>
    </source>
</evidence>
<dbReference type="RefSeq" id="WP_101637780.1">
    <property type="nucleotide sequence ID" value="NZ_CP136961.1"/>
</dbReference>
<dbReference type="EMBL" id="PKHA01000001">
    <property type="protein sequence ID" value="PKY99479.1"/>
    <property type="molecule type" value="Genomic_DNA"/>
</dbReference>
<proteinExistence type="predicted"/>
<dbReference type="GeneID" id="81707494"/>
<gene>
    <name evidence="1" type="ORF">CYJ26_00840</name>
</gene>
<accession>A0A2I1KV42</accession>
<reference evidence="1 2" key="1">
    <citation type="submission" date="2017-12" db="EMBL/GenBank/DDBJ databases">
        <title>Phylogenetic diversity of female urinary microbiome.</title>
        <authorList>
            <person name="Thomas-White K."/>
            <person name="Wolfe A.J."/>
        </authorList>
    </citation>
    <scope>NUCLEOTIDE SEQUENCE [LARGE SCALE GENOMIC DNA]</scope>
    <source>
        <strain evidence="1 2">UMB0319</strain>
    </source>
</reference>
<dbReference type="Pfam" id="PF12982">
    <property type="entry name" value="DUF3866"/>
    <property type="match status" value="1"/>
</dbReference>
<name>A0A2I1KV42_9ACTO</name>
<dbReference type="Proteomes" id="UP000234778">
    <property type="component" value="Unassembled WGS sequence"/>
</dbReference>
<sequence length="394" mass="41030">MMWRDGEVVQQRRTWGREPRRCAELEVRLTQAPAGATGLLPGQELRAVAYEQLGGLPQPGELVRLEVSALARGLGTGGHAMVTARLDLLPPDAPAPGHLVKARYMPDQVMVAGVDEQDMPGHEVLRAPVGQLELEDMPVVVADLHSSLPAVLAGLASPTGTSGLVEPGRRPRTVYVMTDGGALPAAYSRTAVGLREAGWLAGTITCGQAWGGDLEAVSLHNALLAARHVLGAQVAVVIQGPGNLGTDTPWGFSGVACGEAVNAVAVLGGRALACLRVSQADARHRHRGISHHSLTAYGKVALAGADVVVPRLGGELGAQVWHQAEALCAPRPVGRQHRLVPVDTAGLLQALHQAQQATGVRLATMGRGLEEDTAAFVTAAAAGRYAADLVSQVH</sequence>
<organism evidence="1 2">
    <name type="scientific">Actinomyces urogenitalis</name>
    <dbReference type="NCBI Taxonomy" id="103621"/>
    <lineage>
        <taxon>Bacteria</taxon>
        <taxon>Bacillati</taxon>
        <taxon>Actinomycetota</taxon>
        <taxon>Actinomycetes</taxon>
        <taxon>Actinomycetales</taxon>
        <taxon>Actinomycetaceae</taxon>
        <taxon>Actinomyces</taxon>
    </lineage>
</organism>
<protein>
    <submittedName>
        <fullName evidence="1">DUF3866 domain-containing protein</fullName>
    </submittedName>
</protein>
<evidence type="ECO:0000313" key="2">
    <source>
        <dbReference type="Proteomes" id="UP000234778"/>
    </source>
</evidence>